<dbReference type="EMBL" id="JACGWK010000006">
    <property type="protein sequence ID" value="KAL0347905.1"/>
    <property type="molecule type" value="Genomic_DNA"/>
</dbReference>
<evidence type="ECO:0000313" key="2">
    <source>
        <dbReference type="EMBL" id="KAL0347905.1"/>
    </source>
</evidence>
<protein>
    <recommendedName>
        <fullName evidence="1">Reverse transcriptase domain-containing protein</fullName>
    </recommendedName>
</protein>
<reference evidence="2" key="1">
    <citation type="submission" date="2020-06" db="EMBL/GenBank/DDBJ databases">
        <authorList>
            <person name="Li T."/>
            <person name="Hu X."/>
            <person name="Zhang T."/>
            <person name="Song X."/>
            <person name="Zhang H."/>
            <person name="Dai N."/>
            <person name="Sheng W."/>
            <person name="Hou X."/>
            <person name="Wei L."/>
        </authorList>
    </citation>
    <scope>NUCLEOTIDE SEQUENCE</scope>
    <source>
        <strain evidence="2">G01</strain>
        <tissue evidence="2">Leaf</tissue>
    </source>
</reference>
<reference evidence="2" key="2">
    <citation type="journal article" date="2024" name="Plant">
        <title>Genomic evolution and insights into agronomic trait innovations of Sesamum species.</title>
        <authorList>
            <person name="Miao H."/>
            <person name="Wang L."/>
            <person name="Qu L."/>
            <person name="Liu H."/>
            <person name="Sun Y."/>
            <person name="Le M."/>
            <person name="Wang Q."/>
            <person name="Wei S."/>
            <person name="Zheng Y."/>
            <person name="Lin W."/>
            <person name="Duan Y."/>
            <person name="Cao H."/>
            <person name="Xiong S."/>
            <person name="Wang X."/>
            <person name="Wei L."/>
            <person name="Li C."/>
            <person name="Ma Q."/>
            <person name="Ju M."/>
            <person name="Zhao R."/>
            <person name="Li G."/>
            <person name="Mu C."/>
            <person name="Tian Q."/>
            <person name="Mei H."/>
            <person name="Zhang T."/>
            <person name="Gao T."/>
            <person name="Zhang H."/>
        </authorList>
    </citation>
    <scope>NUCLEOTIDE SEQUENCE</scope>
    <source>
        <strain evidence="2">G01</strain>
    </source>
</reference>
<proteinExistence type="predicted"/>
<dbReference type="AlphaFoldDB" id="A0AAW2NY91"/>
<dbReference type="InterPro" id="IPR000477">
    <property type="entry name" value="RT_dom"/>
</dbReference>
<dbReference type="PANTHER" id="PTHR46890">
    <property type="entry name" value="NON-LTR RETROLELEMENT REVERSE TRANSCRIPTASE-LIKE PROTEIN-RELATED"/>
    <property type="match status" value="1"/>
</dbReference>
<gene>
    <name evidence="2" type="ORF">Sangu_1018300</name>
</gene>
<dbReference type="InterPro" id="IPR052343">
    <property type="entry name" value="Retrotransposon-Effector_Assoc"/>
</dbReference>
<comment type="caution">
    <text evidence="2">The sequence shown here is derived from an EMBL/GenBank/DDBJ whole genome shotgun (WGS) entry which is preliminary data.</text>
</comment>
<dbReference type="PANTHER" id="PTHR46890:SF48">
    <property type="entry name" value="RNA-DIRECTED DNA POLYMERASE"/>
    <property type="match status" value="1"/>
</dbReference>
<name>A0AAW2NY91_9LAMI</name>
<sequence>MHPNFQDMVKQSWGAPIQGYEDIIAAVMDFFRGNLMSVSFTTTSIILIPKNDSPESWSKFKPISLCNVTNKILVSPAQTSFVPGMLIAENILLAQEITHHLDMRHSKGNLVLKLDISNDYDRVNWKFLYVIVEKMGFPSRFIDLIKHVIEYYWFTILVNGEPPGFFKSSQGLRRGCQWRTTSLVLALVFSCYLLERRSRNLSPVWCGQHRGLLLWSLR</sequence>
<feature type="domain" description="Reverse transcriptase" evidence="1">
    <location>
        <begin position="48"/>
        <end position="177"/>
    </location>
</feature>
<dbReference type="Pfam" id="PF00078">
    <property type="entry name" value="RVT_1"/>
    <property type="match status" value="1"/>
</dbReference>
<accession>A0AAW2NY91</accession>
<evidence type="ECO:0000259" key="1">
    <source>
        <dbReference type="Pfam" id="PF00078"/>
    </source>
</evidence>
<organism evidence="2">
    <name type="scientific">Sesamum angustifolium</name>
    <dbReference type="NCBI Taxonomy" id="2727405"/>
    <lineage>
        <taxon>Eukaryota</taxon>
        <taxon>Viridiplantae</taxon>
        <taxon>Streptophyta</taxon>
        <taxon>Embryophyta</taxon>
        <taxon>Tracheophyta</taxon>
        <taxon>Spermatophyta</taxon>
        <taxon>Magnoliopsida</taxon>
        <taxon>eudicotyledons</taxon>
        <taxon>Gunneridae</taxon>
        <taxon>Pentapetalae</taxon>
        <taxon>asterids</taxon>
        <taxon>lamiids</taxon>
        <taxon>Lamiales</taxon>
        <taxon>Pedaliaceae</taxon>
        <taxon>Sesamum</taxon>
    </lineage>
</organism>